<keyword evidence="4 6" id="KW-0378">Hydrolase</keyword>
<comment type="catalytic activity">
    <reaction evidence="6">
        <text>Exonucleolytic cleavage that removes extra residues from the 3'-terminus of tRNA to produce 5'-mononucleotides.</text>
        <dbReference type="EC" id="3.1.13.5"/>
    </reaction>
</comment>
<dbReference type="InterPro" id="IPR002562">
    <property type="entry name" value="3'-5'_exonuclease_dom"/>
</dbReference>
<accession>A0A2U8I894</accession>
<dbReference type="Proteomes" id="UP000261875">
    <property type="component" value="Chromosome"/>
</dbReference>
<dbReference type="InterPro" id="IPR036397">
    <property type="entry name" value="RNaseH_sf"/>
</dbReference>
<dbReference type="GO" id="GO:0042780">
    <property type="term" value="P:tRNA 3'-end processing"/>
    <property type="evidence" value="ECO:0007669"/>
    <property type="project" value="UniProtKB-UniRule"/>
</dbReference>
<dbReference type="SUPFAM" id="SSF47819">
    <property type="entry name" value="HRDC-like"/>
    <property type="match status" value="2"/>
</dbReference>
<dbReference type="PANTHER" id="PTHR47649:SF1">
    <property type="entry name" value="RIBONUCLEASE D"/>
    <property type="match status" value="1"/>
</dbReference>
<dbReference type="PANTHER" id="PTHR47649">
    <property type="entry name" value="RIBONUCLEASE D"/>
    <property type="match status" value="1"/>
</dbReference>
<dbReference type="STRING" id="1878942.GCA_900128755_01764"/>
<dbReference type="NCBIfam" id="TIGR01388">
    <property type="entry name" value="rnd"/>
    <property type="match status" value="1"/>
</dbReference>
<dbReference type="EMBL" id="CP021659">
    <property type="protein sequence ID" value="AWK15422.1"/>
    <property type="molecule type" value="Genomic_DNA"/>
</dbReference>
<name>A0A2U8I894_9GAMM</name>
<keyword evidence="2 6" id="KW-0819">tRNA processing</keyword>
<dbReference type="InterPro" id="IPR048579">
    <property type="entry name" value="RNAseD_HRDC_C"/>
</dbReference>
<evidence type="ECO:0000256" key="5">
    <source>
        <dbReference type="ARBA" id="ARBA00022839"/>
    </source>
</evidence>
<comment type="similarity">
    <text evidence="6">Belongs to the RNase D family.</text>
</comment>
<comment type="function">
    <text evidence="6">Exonuclease involved in the 3' processing of various precursor tRNAs. Initiates hydrolysis at the 3'-terminus of an RNA molecule and releases 5'-mononucleotides.</text>
</comment>
<comment type="cofactor">
    <cofactor evidence="6">
        <name>a divalent metal cation</name>
        <dbReference type="ChEBI" id="CHEBI:60240"/>
    </cofactor>
</comment>
<dbReference type="RefSeq" id="WP_072551065.1">
    <property type="nucleotide sequence ID" value="NZ_CP021659.1"/>
</dbReference>
<evidence type="ECO:0000313" key="9">
    <source>
        <dbReference type="Proteomes" id="UP000261875"/>
    </source>
</evidence>
<dbReference type="Pfam" id="PF00570">
    <property type="entry name" value="HRDC"/>
    <property type="match status" value="1"/>
</dbReference>
<evidence type="ECO:0000256" key="4">
    <source>
        <dbReference type="ARBA" id="ARBA00022801"/>
    </source>
</evidence>
<keyword evidence="5 6" id="KW-0269">Exonuclease</keyword>
<dbReference type="NCBIfam" id="NF008089">
    <property type="entry name" value="PRK10829.1"/>
    <property type="match status" value="1"/>
</dbReference>
<keyword evidence="3 6" id="KW-0540">Nuclease</keyword>
<dbReference type="GO" id="GO:0003676">
    <property type="term" value="F:nucleic acid binding"/>
    <property type="evidence" value="ECO:0007669"/>
    <property type="project" value="InterPro"/>
</dbReference>
<dbReference type="Pfam" id="PF21293">
    <property type="entry name" value="RNAseD_HRDC_C"/>
    <property type="match status" value="1"/>
</dbReference>
<dbReference type="GO" id="GO:0008408">
    <property type="term" value="F:3'-5' exonuclease activity"/>
    <property type="evidence" value="ECO:0007669"/>
    <property type="project" value="InterPro"/>
</dbReference>
<dbReference type="InterPro" id="IPR010997">
    <property type="entry name" value="HRDC-like_sf"/>
</dbReference>
<dbReference type="Gene3D" id="1.10.150.80">
    <property type="entry name" value="HRDC domain"/>
    <property type="match status" value="2"/>
</dbReference>
<evidence type="ECO:0000259" key="7">
    <source>
        <dbReference type="PROSITE" id="PS50967"/>
    </source>
</evidence>
<dbReference type="OrthoDB" id="9800549at2"/>
<dbReference type="AlphaFoldDB" id="A0A2U8I894"/>
<evidence type="ECO:0000256" key="6">
    <source>
        <dbReference type="HAMAP-Rule" id="MF_01899"/>
    </source>
</evidence>
<sequence>MDYQLITSDSALQRICEQARTRKEVALDTEFIRTHTYYPQLGLMQLYDGENLSLIDPLVIREWQPFCQLLQDKNVVKFLHAGGEDIEVFLHFFNQLATPMIDSQILAAFTGHNLSCGLATLVKQYCGVELNKNASRTDWLMRPLSEEQCHYAAADVFHLLPLAKQLVAETVAAGWMEAVEYECLLLVHRRSQILDPALAYRKIARAWQLSIPELACLQKLAEWRLNEARERNLAVNFVIREERLWKVARYRPTSLGELNSLGLSRLEVHSHGKALLESVAQGNLAPEKLLLPLATTLFEQHNYKEAFKEIKKKVQLTSLTCGLNSELLASRRQINQLLKWHWQPKSTEQLPELITAWRAELLASPLQEILKKY</sequence>
<dbReference type="Gene3D" id="3.30.420.10">
    <property type="entry name" value="Ribonuclease H-like superfamily/Ribonuclease H"/>
    <property type="match status" value="1"/>
</dbReference>
<keyword evidence="1 6" id="KW-0963">Cytoplasm</keyword>
<dbReference type="GO" id="GO:0005737">
    <property type="term" value="C:cytoplasm"/>
    <property type="evidence" value="ECO:0007669"/>
    <property type="project" value="UniProtKB-SubCell"/>
</dbReference>
<dbReference type="InterPro" id="IPR002121">
    <property type="entry name" value="HRDC_dom"/>
</dbReference>
<dbReference type="HAMAP" id="MF_01899">
    <property type="entry name" value="RNase_D"/>
    <property type="match status" value="1"/>
</dbReference>
<dbReference type="GO" id="GO:0000166">
    <property type="term" value="F:nucleotide binding"/>
    <property type="evidence" value="ECO:0007669"/>
    <property type="project" value="InterPro"/>
</dbReference>
<evidence type="ECO:0000256" key="2">
    <source>
        <dbReference type="ARBA" id="ARBA00022694"/>
    </source>
</evidence>
<dbReference type="InterPro" id="IPR006292">
    <property type="entry name" value="RNase_D"/>
</dbReference>
<evidence type="ECO:0000256" key="3">
    <source>
        <dbReference type="ARBA" id="ARBA00022722"/>
    </source>
</evidence>
<dbReference type="SMART" id="SM00474">
    <property type="entry name" value="35EXOc"/>
    <property type="match status" value="1"/>
</dbReference>
<dbReference type="KEGG" id="fsm:CCS41_11135"/>
<proteinExistence type="inferred from homology"/>
<keyword evidence="9" id="KW-1185">Reference proteome</keyword>
<dbReference type="InterPro" id="IPR044876">
    <property type="entry name" value="HRDC_dom_sf"/>
</dbReference>
<evidence type="ECO:0000256" key="1">
    <source>
        <dbReference type="ARBA" id="ARBA00022490"/>
    </source>
</evidence>
<dbReference type="SUPFAM" id="SSF53098">
    <property type="entry name" value="Ribonuclease H-like"/>
    <property type="match status" value="1"/>
</dbReference>
<dbReference type="PROSITE" id="PS50967">
    <property type="entry name" value="HRDC"/>
    <property type="match status" value="1"/>
</dbReference>
<dbReference type="Pfam" id="PF01612">
    <property type="entry name" value="DNA_pol_A_exo1"/>
    <property type="match status" value="1"/>
</dbReference>
<dbReference type="InterPro" id="IPR051086">
    <property type="entry name" value="RNase_D-like"/>
</dbReference>
<gene>
    <name evidence="6" type="primary">rnd</name>
    <name evidence="8" type="ORF">CCS41_11135</name>
</gene>
<comment type="subcellular location">
    <subcellularLocation>
        <location evidence="6">Cytoplasm</location>
    </subcellularLocation>
</comment>
<dbReference type="CDD" id="cd06142">
    <property type="entry name" value="RNaseD_exo"/>
    <property type="match status" value="1"/>
</dbReference>
<dbReference type="EC" id="3.1.13.5" evidence="6"/>
<feature type="domain" description="HRDC" evidence="7">
    <location>
        <begin position="210"/>
        <end position="289"/>
    </location>
</feature>
<dbReference type="InterPro" id="IPR012337">
    <property type="entry name" value="RNaseH-like_sf"/>
</dbReference>
<organism evidence="8 9">
    <name type="scientific">Candidatus Fukatsuia symbiotica</name>
    <dbReference type="NCBI Taxonomy" id="1878942"/>
    <lineage>
        <taxon>Bacteria</taxon>
        <taxon>Pseudomonadati</taxon>
        <taxon>Pseudomonadota</taxon>
        <taxon>Gammaproteobacteria</taxon>
        <taxon>Enterobacterales</taxon>
        <taxon>Yersiniaceae</taxon>
        <taxon>Candidatus Fukatsuia</taxon>
    </lineage>
</organism>
<protein>
    <recommendedName>
        <fullName evidence="6">Ribonuclease D</fullName>
        <shortName evidence="6">RNase D</shortName>
        <ecNumber evidence="6">3.1.13.5</ecNumber>
    </recommendedName>
</protein>
<reference evidence="8 9" key="1">
    <citation type="submission" date="2017-05" db="EMBL/GenBank/DDBJ databases">
        <title>Genome sequence of Candidatus Fukatsuia symbiotica and Candidatus Hamiltonella defensa from Acyrthosiphon pisum strain 5D.</title>
        <authorList>
            <person name="Patel V.A."/>
            <person name="Chevignon G."/>
            <person name="Russell J.A."/>
            <person name="Oliver K.M."/>
        </authorList>
    </citation>
    <scope>NUCLEOTIDE SEQUENCE [LARGE SCALE GENOMIC DNA]</scope>
    <source>
        <strain evidence="8 9">5D</strain>
    </source>
</reference>
<dbReference type="GO" id="GO:0033890">
    <property type="term" value="F:ribonuclease D activity"/>
    <property type="evidence" value="ECO:0007669"/>
    <property type="project" value="UniProtKB-UniRule"/>
</dbReference>
<evidence type="ECO:0000313" key="8">
    <source>
        <dbReference type="EMBL" id="AWK15422.1"/>
    </source>
</evidence>
<dbReference type="SMART" id="SM00341">
    <property type="entry name" value="HRDC"/>
    <property type="match status" value="1"/>
</dbReference>